<evidence type="ECO:0000256" key="1">
    <source>
        <dbReference type="ARBA" id="ARBA00004141"/>
    </source>
</evidence>
<evidence type="ECO:0000256" key="3">
    <source>
        <dbReference type="ARBA" id="ARBA00022692"/>
    </source>
</evidence>
<evidence type="ECO:0000256" key="5">
    <source>
        <dbReference type="ARBA" id="ARBA00023136"/>
    </source>
</evidence>
<comment type="catalytic activity">
    <reaction evidence="7">
        <text>L-cysteinyl-[protein] + hexadecanoyl-CoA = S-hexadecanoyl-L-cysteinyl-[protein] + CoA</text>
        <dbReference type="Rhea" id="RHEA:36683"/>
        <dbReference type="Rhea" id="RHEA-COMP:10131"/>
        <dbReference type="Rhea" id="RHEA-COMP:11032"/>
        <dbReference type="ChEBI" id="CHEBI:29950"/>
        <dbReference type="ChEBI" id="CHEBI:57287"/>
        <dbReference type="ChEBI" id="CHEBI:57379"/>
        <dbReference type="ChEBI" id="CHEBI:74151"/>
        <dbReference type="EC" id="2.3.1.225"/>
    </reaction>
</comment>
<keyword evidence="5 7" id="KW-0472">Membrane</keyword>
<keyword evidence="4 7" id="KW-1133">Transmembrane helix</keyword>
<sequence length="381" mass="43302">MTARKLSDMNRKNKVKPQEASDWKRKHGFQPPLHPQQIIGWSLLFFAAFFVHTIQIPSLPLPFQIPLQPLLALLLAILLGSMLVTSLSNCEDLGSKANKYNAQKCQWCDVILSSSQTKHCSLCNKCIDGFDHHCKWLNQCIGSRNYSHFVTSITSACILCVIICLLCVVEISLLYTCKISQTCINPLFLNTNLDPILFTFLSMIFFFLSAFGSGLLIHLCAFHAYIKWNGWTTYEYIRRQLDKELNSYPPNYLVKNSKKRWWSQFPCFACYTSCRGQTNREQSNLASPIFTVSSGLMGVSSLLLRHPRNNMISVYPSTPSAIQPYDHQISPLSNSNKLCKQTPKLPKIIRTSPSEDASHESWTNLKMREPSTSVEHLLKPA</sequence>
<evidence type="ECO:0000259" key="9">
    <source>
        <dbReference type="Pfam" id="PF01529"/>
    </source>
</evidence>
<dbReference type="PROSITE" id="PS50216">
    <property type="entry name" value="DHHC"/>
    <property type="match status" value="1"/>
</dbReference>
<dbReference type="PANTHER" id="PTHR22883">
    <property type="entry name" value="ZINC FINGER DHHC DOMAIN CONTAINING PROTEIN"/>
    <property type="match status" value="1"/>
</dbReference>
<keyword evidence="11" id="KW-1185">Reference proteome</keyword>
<evidence type="ECO:0000256" key="7">
    <source>
        <dbReference type="RuleBase" id="RU079119"/>
    </source>
</evidence>
<feature type="transmembrane region" description="Helical" evidence="7">
    <location>
        <begin position="38"/>
        <end position="58"/>
    </location>
</feature>
<protein>
    <recommendedName>
        <fullName evidence="7">Palmitoyltransferase</fullName>
        <ecNumber evidence="7">2.3.1.225</ecNumber>
    </recommendedName>
</protein>
<reference evidence="10 11" key="1">
    <citation type="journal article" date="2023" name="Nucleic Acids Res.">
        <title>The hologenome of Daphnia magna reveals possible DNA methylation and microbiome-mediated evolution of the host genome.</title>
        <authorList>
            <person name="Chaturvedi A."/>
            <person name="Li X."/>
            <person name="Dhandapani V."/>
            <person name="Marshall H."/>
            <person name="Kissane S."/>
            <person name="Cuenca-Cambronero M."/>
            <person name="Asole G."/>
            <person name="Calvet F."/>
            <person name="Ruiz-Romero M."/>
            <person name="Marangio P."/>
            <person name="Guigo R."/>
            <person name="Rago D."/>
            <person name="Mirbahai L."/>
            <person name="Eastwood N."/>
            <person name="Colbourne J.K."/>
            <person name="Zhou J."/>
            <person name="Mallon E."/>
            <person name="Orsini L."/>
        </authorList>
    </citation>
    <scope>NUCLEOTIDE SEQUENCE [LARGE SCALE GENOMIC DNA]</scope>
    <source>
        <strain evidence="10">LRV0_1</strain>
    </source>
</reference>
<keyword evidence="6 7" id="KW-0012">Acyltransferase</keyword>
<comment type="domain">
    <text evidence="7">The DHHC domain is required for palmitoyltransferase activity.</text>
</comment>
<name>A0ABR0ALC7_9CRUS</name>
<evidence type="ECO:0000256" key="2">
    <source>
        <dbReference type="ARBA" id="ARBA00022679"/>
    </source>
</evidence>
<dbReference type="InterPro" id="IPR039859">
    <property type="entry name" value="PFA4/ZDH16/20/ERF2-like"/>
</dbReference>
<organism evidence="10 11">
    <name type="scientific">Daphnia magna</name>
    <dbReference type="NCBI Taxonomy" id="35525"/>
    <lineage>
        <taxon>Eukaryota</taxon>
        <taxon>Metazoa</taxon>
        <taxon>Ecdysozoa</taxon>
        <taxon>Arthropoda</taxon>
        <taxon>Crustacea</taxon>
        <taxon>Branchiopoda</taxon>
        <taxon>Diplostraca</taxon>
        <taxon>Cladocera</taxon>
        <taxon>Anomopoda</taxon>
        <taxon>Daphniidae</taxon>
        <taxon>Daphnia</taxon>
    </lineage>
</organism>
<feature type="compositionally biased region" description="Basic and acidic residues" evidence="8">
    <location>
        <begin position="1"/>
        <end position="23"/>
    </location>
</feature>
<evidence type="ECO:0000256" key="8">
    <source>
        <dbReference type="SAM" id="MobiDB-lite"/>
    </source>
</evidence>
<proteinExistence type="inferred from homology"/>
<evidence type="ECO:0000313" key="10">
    <source>
        <dbReference type="EMBL" id="KAK4025907.1"/>
    </source>
</evidence>
<evidence type="ECO:0000256" key="6">
    <source>
        <dbReference type="ARBA" id="ARBA00023315"/>
    </source>
</evidence>
<dbReference type="Proteomes" id="UP001234178">
    <property type="component" value="Unassembled WGS sequence"/>
</dbReference>
<comment type="similarity">
    <text evidence="7">Belongs to the DHHC palmitoyltransferase family.</text>
</comment>
<keyword evidence="3 7" id="KW-0812">Transmembrane</keyword>
<feature type="region of interest" description="Disordered" evidence="8">
    <location>
        <begin position="1"/>
        <end position="29"/>
    </location>
</feature>
<dbReference type="InterPro" id="IPR001594">
    <property type="entry name" value="Palmitoyltrfase_DHHC"/>
</dbReference>
<feature type="transmembrane region" description="Helical" evidence="7">
    <location>
        <begin position="196"/>
        <end position="226"/>
    </location>
</feature>
<feature type="domain" description="Palmitoyltransferase DHHC" evidence="9">
    <location>
        <begin position="100"/>
        <end position="239"/>
    </location>
</feature>
<dbReference type="EMBL" id="JAOYFB010000038">
    <property type="protein sequence ID" value="KAK4025907.1"/>
    <property type="molecule type" value="Genomic_DNA"/>
</dbReference>
<accession>A0ABR0ALC7</accession>
<comment type="caution">
    <text evidence="10">The sequence shown here is derived from an EMBL/GenBank/DDBJ whole genome shotgun (WGS) entry which is preliminary data.</text>
</comment>
<dbReference type="EC" id="2.3.1.225" evidence="7"/>
<feature type="transmembrane region" description="Helical" evidence="7">
    <location>
        <begin position="70"/>
        <end position="88"/>
    </location>
</feature>
<feature type="transmembrane region" description="Helical" evidence="7">
    <location>
        <begin position="153"/>
        <end position="175"/>
    </location>
</feature>
<comment type="subcellular location">
    <subcellularLocation>
        <location evidence="1">Membrane</location>
        <topology evidence="1">Multi-pass membrane protein</topology>
    </subcellularLocation>
</comment>
<evidence type="ECO:0000313" key="11">
    <source>
        <dbReference type="Proteomes" id="UP001234178"/>
    </source>
</evidence>
<evidence type="ECO:0000256" key="4">
    <source>
        <dbReference type="ARBA" id="ARBA00022989"/>
    </source>
</evidence>
<dbReference type="Pfam" id="PF01529">
    <property type="entry name" value="DHHC"/>
    <property type="match status" value="1"/>
</dbReference>
<keyword evidence="2 7" id="KW-0808">Transferase</keyword>
<gene>
    <name evidence="10" type="ORF">OUZ56_014943</name>
</gene>
<dbReference type="PANTHER" id="PTHR22883:SF203">
    <property type="entry name" value="PALMITOYLTRANSFERASE"/>
    <property type="match status" value="1"/>
</dbReference>